<evidence type="ECO:0000256" key="5">
    <source>
        <dbReference type="ARBA" id="ARBA00023136"/>
    </source>
</evidence>
<feature type="transmembrane region" description="Helical" evidence="6">
    <location>
        <begin position="35"/>
        <end position="55"/>
    </location>
</feature>
<dbReference type="AlphaFoldDB" id="A0A2W7RZF0"/>
<evidence type="ECO:0000256" key="3">
    <source>
        <dbReference type="ARBA" id="ARBA00022692"/>
    </source>
</evidence>
<accession>A0A2W7RZF0</accession>
<comment type="subcellular location">
    <subcellularLocation>
        <location evidence="1">Cell membrane</location>
        <topology evidence="1">Multi-pass membrane protein</topology>
    </subcellularLocation>
</comment>
<proteinExistence type="predicted"/>
<reference evidence="7 8" key="1">
    <citation type="submission" date="2018-06" db="EMBL/GenBank/DDBJ databases">
        <title>Genomic Encyclopedia of Archaeal and Bacterial Type Strains, Phase II (KMG-II): from individual species to whole genera.</title>
        <authorList>
            <person name="Goeker M."/>
        </authorList>
    </citation>
    <scope>NUCLEOTIDE SEQUENCE [LARGE SCALE GENOMIC DNA]</scope>
    <source>
        <strain evidence="7 8">DSM 23241</strain>
    </source>
</reference>
<feature type="transmembrane region" description="Helical" evidence="6">
    <location>
        <begin position="341"/>
        <end position="361"/>
    </location>
</feature>
<dbReference type="EMBL" id="QKZV01000001">
    <property type="protein sequence ID" value="PZX65911.1"/>
    <property type="molecule type" value="Genomic_DNA"/>
</dbReference>
<keyword evidence="8" id="KW-1185">Reference proteome</keyword>
<feature type="transmembrane region" description="Helical" evidence="6">
    <location>
        <begin position="135"/>
        <end position="156"/>
    </location>
</feature>
<evidence type="ECO:0000256" key="4">
    <source>
        <dbReference type="ARBA" id="ARBA00022989"/>
    </source>
</evidence>
<dbReference type="Proteomes" id="UP000249720">
    <property type="component" value="Unassembled WGS sequence"/>
</dbReference>
<feature type="transmembrane region" description="Helical" evidence="6">
    <location>
        <begin position="398"/>
        <end position="418"/>
    </location>
</feature>
<organism evidence="7 8">
    <name type="scientific">Hydrotalea sandarakina</name>
    <dbReference type="NCBI Taxonomy" id="1004304"/>
    <lineage>
        <taxon>Bacteria</taxon>
        <taxon>Pseudomonadati</taxon>
        <taxon>Bacteroidota</taxon>
        <taxon>Chitinophagia</taxon>
        <taxon>Chitinophagales</taxon>
        <taxon>Chitinophagaceae</taxon>
        <taxon>Hydrotalea</taxon>
    </lineage>
</organism>
<keyword evidence="4 6" id="KW-1133">Transmembrane helix</keyword>
<keyword evidence="3 6" id="KW-0812">Transmembrane</keyword>
<dbReference type="OrthoDB" id="627524at2"/>
<feature type="transmembrane region" description="Helical" evidence="6">
    <location>
        <begin position="270"/>
        <end position="289"/>
    </location>
</feature>
<feature type="transmembrane region" description="Helical" evidence="6">
    <location>
        <begin position="373"/>
        <end position="392"/>
    </location>
</feature>
<feature type="transmembrane region" description="Helical" evidence="6">
    <location>
        <begin position="195"/>
        <end position="213"/>
    </location>
</feature>
<dbReference type="PANTHER" id="PTHR30250:SF11">
    <property type="entry name" value="O-ANTIGEN TRANSPORTER-RELATED"/>
    <property type="match status" value="1"/>
</dbReference>
<keyword evidence="5 6" id="KW-0472">Membrane</keyword>
<keyword evidence="2" id="KW-1003">Cell membrane</keyword>
<evidence type="ECO:0000256" key="1">
    <source>
        <dbReference type="ARBA" id="ARBA00004651"/>
    </source>
</evidence>
<evidence type="ECO:0000256" key="6">
    <source>
        <dbReference type="SAM" id="Phobius"/>
    </source>
</evidence>
<comment type="caution">
    <text evidence="7">The sequence shown here is derived from an EMBL/GenBank/DDBJ whole genome shotgun (WGS) entry which is preliminary data.</text>
</comment>
<evidence type="ECO:0000256" key="2">
    <source>
        <dbReference type="ARBA" id="ARBA00022475"/>
    </source>
</evidence>
<feature type="transmembrane region" description="Helical" evidence="6">
    <location>
        <begin position="310"/>
        <end position="335"/>
    </location>
</feature>
<dbReference type="PANTHER" id="PTHR30250">
    <property type="entry name" value="PST FAMILY PREDICTED COLANIC ACID TRANSPORTER"/>
    <property type="match status" value="1"/>
</dbReference>
<dbReference type="InterPro" id="IPR050833">
    <property type="entry name" value="Poly_Biosynth_Transport"/>
</dbReference>
<protein>
    <submittedName>
        <fullName evidence="7">O-antigen/teichoic acid export membrane protein</fullName>
    </submittedName>
</protein>
<name>A0A2W7RZF0_9BACT</name>
<evidence type="ECO:0000313" key="8">
    <source>
        <dbReference type="Proteomes" id="UP000249720"/>
    </source>
</evidence>
<gene>
    <name evidence="7" type="ORF">LX80_00405</name>
</gene>
<dbReference type="GO" id="GO:0005886">
    <property type="term" value="C:plasma membrane"/>
    <property type="evidence" value="ECO:0007669"/>
    <property type="project" value="UniProtKB-SubCell"/>
</dbReference>
<feature type="transmembrane region" description="Helical" evidence="6">
    <location>
        <begin position="233"/>
        <end position="250"/>
    </location>
</feature>
<feature type="transmembrane region" description="Helical" evidence="6">
    <location>
        <begin position="61"/>
        <end position="82"/>
    </location>
</feature>
<feature type="transmembrane region" description="Helical" evidence="6">
    <location>
        <begin position="165"/>
        <end position="183"/>
    </location>
</feature>
<evidence type="ECO:0000313" key="7">
    <source>
        <dbReference type="EMBL" id="PZX65911.1"/>
    </source>
</evidence>
<sequence length="446" mass="50894">MQYTGFIFEPTKSYSTLKSANYLSMNITKQLMQQIIARTFLVISSLLVNICLARFTNAAEIGVLLYITAIGAFIVLVGGMSLESAFTYYSVQKAISKKQIITLSFWQLMGVIFLLILMQIFFPQYFENVSHNYRVSFYVFIAGTLMTNYCTAALFASQHFILPNLLQTVGNIACIIFISILYFHNNHAQVLFKTYFYFAGINGLLLFMALVFIKNEQIFNNQQLKNKQLIYRYALQALGANLLFFLVYRLDYWFVQKFTSATDAGNYMQASKLAQIFILIPQFMAPVIFNASAMKQDNKLPVFINTIIQLFFLFFLLVALLLMLFGNAIITLVFGNSFSKVANVMLILMPGLFFLAGLNLLSAYFSGLNKISINIKGAAMAALITLVGNILIIPYYHIYWAAAITSFAYAIAGIWSLYHFKKMNVNVFFFKKLDWRKFALIFRTKN</sequence>
<feature type="transmembrane region" description="Helical" evidence="6">
    <location>
        <begin position="103"/>
        <end position="123"/>
    </location>
</feature>